<reference evidence="1 2" key="1">
    <citation type="submission" date="2020-07" db="EMBL/GenBank/DDBJ databases">
        <title>Draft genome and description of Microvirga mediterraneensis Marseille-Q2068 sp. nov.</title>
        <authorList>
            <person name="Boxberger M."/>
        </authorList>
    </citation>
    <scope>NUCLEOTIDE SEQUENCE [LARGE SCALE GENOMIC DNA]</scope>
    <source>
        <strain evidence="1 2">Marseille-Q2068</strain>
    </source>
</reference>
<gene>
    <name evidence="1" type="ORF">H0S73_11700</name>
</gene>
<sequence>MDEFIAFVCHGDGPAADRIARLEATAEFRRGFLGSAPGDGGIRQINSLLIPNELVSRTEMEKVTGHIAPLHHGEHFMMMEYSSAL</sequence>
<protein>
    <submittedName>
        <fullName evidence="1">Uncharacterized protein</fullName>
    </submittedName>
</protein>
<dbReference type="EMBL" id="JACDXJ010000001">
    <property type="protein sequence ID" value="MBA1156791.1"/>
    <property type="molecule type" value="Genomic_DNA"/>
</dbReference>
<keyword evidence="2" id="KW-1185">Reference proteome</keyword>
<accession>A0A838BN63</accession>
<evidence type="ECO:0000313" key="2">
    <source>
        <dbReference type="Proteomes" id="UP000572984"/>
    </source>
</evidence>
<evidence type="ECO:0000313" key="1">
    <source>
        <dbReference type="EMBL" id="MBA1156791.1"/>
    </source>
</evidence>
<name>A0A838BN63_9HYPH</name>
<comment type="caution">
    <text evidence="1">The sequence shown here is derived from an EMBL/GenBank/DDBJ whole genome shotgun (WGS) entry which is preliminary data.</text>
</comment>
<organism evidence="1 2">
    <name type="scientific">Microvirga mediterraneensis</name>
    <dbReference type="NCBI Taxonomy" id="2754695"/>
    <lineage>
        <taxon>Bacteria</taxon>
        <taxon>Pseudomonadati</taxon>
        <taxon>Pseudomonadota</taxon>
        <taxon>Alphaproteobacteria</taxon>
        <taxon>Hyphomicrobiales</taxon>
        <taxon>Methylobacteriaceae</taxon>
        <taxon>Microvirga</taxon>
    </lineage>
</organism>
<dbReference type="Proteomes" id="UP000572984">
    <property type="component" value="Unassembled WGS sequence"/>
</dbReference>
<proteinExistence type="predicted"/>
<dbReference type="AlphaFoldDB" id="A0A838BN63"/>